<protein>
    <submittedName>
        <fullName evidence="2">Uncharacterized protein</fullName>
    </submittedName>
</protein>
<feature type="transmembrane region" description="Helical" evidence="1">
    <location>
        <begin position="29"/>
        <end position="52"/>
    </location>
</feature>
<keyword evidence="1" id="KW-1133">Transmembrane helix</keyword>
<keyword evidence="1" id="KW-0812">Transmembrane</keyword>
<proteinExistence type="predicted"/>
<evidence type="ECO:0000256" key="1">
    <source>
        <dbReference type="SAM" id="Phobius"/>
    </source>
</evidence>
<name>A0A974Y549_9RHOO</name>
<keyword evidence="3" id="KW-1185">Reference proteome</keyword>
<dbReference type="KEGG" id="ares:IWH25_06885"/>
<keyword evidence="1" id="KW-0472">Membrane</keyword>
<gene>
    <name evidence="2" type="ORF">IWH25_06885</name>
</gene>
<sequence>MQAVEAGPGNGDEGGGDAPSRFVLPRRTFLLALIGIVALLALLIAGGVAFYAQGKAQAAAQAAAQEKARAARAQAAAHDADNLAKLEAARQAHREILETGRLAPPVAPAPPAPQPAVEAVSPAAAVPVAGAAAAPPAAAKIAEKKPAPAQREEASVIVPGPGGGCAVSGSNPQDYGQALGRCLEEFNRLEGRR</sequence>
<dbReference type="EMBL" id="CP064781">
    <property type="protein sequence ID" value="QRJ65060.1"/>
    <property type="molecule type" value="Genomic_DNA"/>
</dbReference>
<evidence type="ECO:0000313" key="2">
    <source>
        <dbReference type="EMBL" id="QRJ65060.1"/>
    </source>
</evidence>
<dbReference type="RefSeq" id="WP_203388584.1">
    <property type="nucleotide sequence ID" value="NZ_CP064781.1"/>
</dbReference>
<dbReference type="AlphaFoldDB" id="A0A974Y549"/>
<dbReference type="Proteomes" id="UP000663444">
    <property type="component" value="Chromosome"/>
</dbReference>
<organism evidence="2 3">
    <name type="scientific">Azospira restricta</name>
    <dbReference type="NCBI Taxonomy" id="404405"/>
    <lineage>
        <taxon>Bacteria</taxon>
        <taxon>Pseudomonadati</taxon>
        <taxon>Pseudomonadota</taxon>
        <taxon>Betaproteobacteria</taxon>
        <taxon>Rhodocyclales</taxon>
        <taxon>Rhodocyclaceae</taxon>
        <taxon>Azospira</taxon>
    </lineage>
</organism>
<accession>A0A974Y549</accession>
<reference evidence="2" key="1">
    <citation type="submission" date="2020-11" db="EMBL/GenBank/DDBJ databases">
        <title>Azospira restricta DSM 18626 genome sequence.</title>
        <authorList>
            <person name="Moe W.M."/>
        </authorList>
    </citation>
    <scope>NUCLEOTIDE SEQUENCE</scope>
    <source>
        <strain evidence="2">DSM 18626</strain>
    </source>
</reference>
<evidence type="ECO:0000313" key="3">
    <source>
        <dbReference type="Proteomes" id="UP000663444"/>
    </source>
</evidence>